<comment type="subunit">
    <text evidence="11">Monomer.</text>
</comment>
<evidence type="ECO:0000256" key="4">
    <source>
        <dbReference type="ARBA" id="ARBA00022605"/>
    </source>
</evidence>
<reference evidence="12 13" key="1">
    <citation type="submission" date="2019-07" db="EMBL/GenBank/DDBJ databases">
        <title>Complete Genome Sequence of Leptotrichia hongkongensis Strain JMUB5056.</title>
        <authorList>
            <person name="Watanabe S."/>
            <person name="Cui L."/>
        </authorList>
    </citation>
    <scope>NUCLEOTIDE SEQUENCE [LARGE SCALE GENOMIC DNA]</scope>
    <source>
        <strain evidence="12 13">JMUB5056</strain>
    </source>
</reference>
<comment type="function">
    <text evidence="11">Catalyzes the specific phosphorylation of the 3-hydroxyl group of shikimic acid using ATP as a cosubstrate.</text>
</comment>
<dbReference type="GO" id="GO:0000287">
    <property type="term" value="F:magnesium ion binding"/>
    <property type="evidence" value="ECO:0007669"/>
    <property type="project" value="UniProtKB-UniRule"/>
</dbReference>
<dbReference type="OrthoDB" id="9800332at2"/>
<comment type="cofactor">
    <cofactor evidence="11">
        <name>Mg(2+)</name>
        <dbReference type="ChEBI" id="CHEBI:18420"/>
    </cofactor>
    <text evidence="11">Binds 1 Mg(2+) ion per subunit.</text>
</comment>
<evidence type="ECO:0000256" key="8">
    <source>
        <dbReference type="ARBA" id="ARBA00022840"/>
    </source>
</evidence>
<feature type="binding site" evidence="11">
    <location>
        <position position="33"/>
    </location>
    <ligand>
        <name>substrate</name>
    </ligand>
</feature>
<evidence type="ECO:0000256" key="10">
    <source>
        <dbReference type="ARBA" id="ARBA00048567"/>
    </source>
</evidence>
<proteinExistence type="inferred from homology"/>
<feature type="binding site" evidence="11">
    <location>
        <position position="79"/>
    </location>
    <ligand>
        <name>substrate</name>
    </ligand>
</feature>
<keyword evidence="7 11" id="KW-0418">Kinase</keyword>
<keyword evidence="5 11" id="KW-0808">Transferase</keyword>
<dbReference type="GO" id="GO:0004765">
    <property type="term" value="F:shikimate kinase activity"/>
    <property type="evidence" value="ECO:0007669"/>
    <property type="project" value="UniProtKB-UniRule"/>
</dbReference>
<dbReference type="GO" id="GO:0009423">
    <property type="term" value="P:chorismate biosynthetic process"/>
    <property type="evidence" value="ECO:0007669"/>
    <property type="project" value="UniProtKB-UniRule"/>
</dbReference>
<dbReference type="UniPathway" id="UPA00053">
    <property type="reaction ID" value="UER00088"/>
</dbReference>
<dbReference type="GO" id="GO:0005829">
    <property type="term" value="C:cytosol"/>
    <property type="evidence" value="ECO:0007669"/>
    <property type="project" value="TreeGrafter"/>
</dbReference>
<dbReference type="EC" id="2.7.1.71" evidence="3 11"/>
<dbReference type="PANTHER" id="PTHR21087">
    <property type="entry name" value="SHIKIMATE KINASE"/>
    <property type="match status" value="1"/>
</dbReference>
<evidence type="ECO:0000256" key="6">
    <source>
        <dbReference type="ARBA" id="ARBA00022741"/>
    </source>
</evidence>
<dbReference type="Proteomes" id="UP000321561">
    <property type="component" value="Chromosome"/>
</dbReference>
<dbReference type="Gene3D" id="3.40.50.300">
    <property type="entry name" value="P-loop containing nucleotide triphosphate hydrolases"/>
    <property type="match status" value="1"/>
</dbReference>
<evidence type="ECO:0000256" key="11">
    <source>
        <dbReference type="HAMAP-Rule" id="MF_00109"/>
    </source>
</evidence>
<evidence type="ECO:0000256" key="5">
    <source>
        <dbReference type="ARBA" id="ARBA00022679"/>
    </source>
</evidence>
<dbReference type="InterPro" id="IPR023000">
    <property type="entry name" value="Shikimate_kinase_CS"/>
</dbReference>
<evidence type="ECO:0000256" key="1">
    <source>
        <dbReference type="ARBA" id="ARBA00004842"/>
    </source>
</evidence>
<dbReference type="SUPFAM" id="SSF52540">
    <property type="entry name" value="P-loop containing nucleoside triphosphate hydrolases"/>
    <property type="match status" value="1"/>
</dbReference>
<feature type="binding site" evidence="11">
    <location>
        <begin position="11"/>
        <end position="16"/>
    </location>
    <ligand>
        <name>ATP</name>
        <dbReference type="ChEBI" id="CHEBI:30616"/>
    </ligand>
</feature>
<keyword evidence="4 11" id="KW-0028">Amino-acid biosynthesis</keyword>
<dbReference type="KEGG" id="lhg:JMUB5056_1467"/>
<keyword evidence="9 11" id="KW-0057">Aromatic amino acid biosynthesis</keyword>
<dbReference type="InterPro" id="IPR000623">
    <property type="entry name" value="Shikimate_kinase/TSH1"/>
</dbReference>
<evidence type="ECO:0000256" key="9">
    <source>
        <dbReference type="ARBA" id="ARBA00023141"/>
    </source>
</evidence>
<comment type="catalytic activity">
    <reaction evidence="10 11">
        <text>shikimate + ATP = 3-phosphoshikimate + ADP + H(+)</text>
        <dbReference type="Rhea" id="RHEA:13121"/>
        <dbReference type="ChEBI" id="CHEBI:15378"/>
        <dbReference type="ChEBI" id="CHEBI:30616"/>
        <dbReference type="ChEBI" id="CHEBI:36208"/>
        <dbReference type="ChEBI" id="CHEBI:145989"/>
        <dbReference type="ChEBI" id="CHEBI:456216"/>
        <dbReference type="EC" id="2.7.1.71"/>
    </reaction>
</comment>
<dbReference type="GO" id="GO:0009073">
    <property type="term" value="P:aromatic amino acid family biosynthetic process"/>
    <property type="evidence" value="ECO:0007669"/>
    <property type="project" value="UniProtKB-KW"/>
</dbReference>
<dbReference type="CDD" id="cd00464">
    <property type="entry name" value="SK"/>
    <property type="match status" value="1"/>
</dbReference>
<dbReference type="InterPro" id="IPR027417">
    <property type="entry name" value="P-loop_NTPase"/>
</dbReference>
<dbReference type="PROSITE" id="PS01128">
    <property type="entry name" value="SHIKIMATE_KINASE"/>
    <property type="match status" value="1"/>
</dbReference>
<feature type="binding site" evidence="11">
    <location>
        <position position="15"/>
    </location>
    <ligand>
        <name>Mg(2+)</name>
        <dbReference type="ChEBI" id="CHEBI:18420"/>
    </ligand>
</feature>
<comment type="pathway">
    <text evidence="1 11">Metabolic intermediate biosynthesis; chorismate biosynthesis; chorismate from D-erythrose 4-phosphate and phosphoenolpyruvate: step 5/7.</text>
</comment>
<evidence type="ECO:0000256" key="7">
    <source>
        <dbReference type="ARBA" id="ARBA00022777"/>
    </source>
</evidence>
<comment type="similarity">
    <text evidence="2 11">Belongs to the shikimate kinase family.</text>
</comment>
<evidence type="ECO:0000256" key="2">
    <source>
        <dbReference type="ARBA" id="ARBA00006997"/>
    </source>
</evidence>
<name>A0A510L7B6_9FUSO</name>
<dbReference type="AlphaFoldDB" id="A0A510L7B6"/>
<keyword evidence="11" id="KW-0963">Cytoplasm</keyword>
<evidence type="ECO:0000313" key="13">
    <source>
        <dbReference type="Proteomes" id="UP000321561"/>
    </source>
</evidence>
<dbReference type="InterPro" id="IPR031322">
    <property type="entry name" value="Shikimate/glucono_kinase"/>
</dbReference>
<evidence type="ECO:0000256" key="3">
    <source>
        <dbReference type="ARBA" id="ARBA00012154"/>
    </source>
</evidence>
<dbReference type="PANTHER" id="PTHR21087:SF16">
    <property type="entry name" value="SHIKIMATE KINASE 1, CHLOROPLASTIC"/>
    <property type="match status" value="1"/>
</dbReference>
<dbReference type="GO" id="GO:0008652">
    <property type="term" value="P:amino acid biosynthetic process"/>
    <property type="evidence" value="ECO:0007669"/>
    <property type="project" value="UniProtKB-KW"/>
</dbReference>
<evidence type="ECO:0000313" key="12">
    <source>
        <dbReference type="EMBL" id="BBM59882.1"/>
    </source>
</evidence>
<comment type="subcellular location">
    <subcellularLocation>
        <location evidence="11">Cytoplasm</location>
    </subcellularLocation>
</comment>
<dbReference type="GO" id="GO:0005524">
    <property type="term" value="F:ATP binding"/>
    <property type="evidence" value="ECO:0007669"/>
    <property type="project" value="UniProtKB-UniRule"/>
</dbReference>
<protein>
    <recommendedName>
        <fullName evidence="3 11">Shikimate kinase</fullName>
        <shortName evidence="11">SK</shortName>
        <ecNumber evidence="3 11">2.7.1.71</ecNumber>
    </recommendedName>
</protein>
<feature type="binding site" evidence="11">
    <location>
        <position position="115"/>
    </location>
    <ligand>
        <name>ATP</name>
        <dbReference type="ChEBI" id="CHEBI:30616"/>
    </ligand>
</feature>
<feature type="binding site" evidence="11">
    <location>
        <position position="131"/>
    </location>
    <ligand>
        <name>substrate</name>
    </ligand>
</feature>
<organism evidence="12 13">
    <name type="scientific">Leptotrichia hongkongensis</name>
    <dbReference type="NCBI Taxonomy" id="554406"/>
    <lineage>
        <taxon>Bacteria</taxon>
        <taxon>Fusobacteriati</taxon>
        <taxon>Fusobacteriota</taxon>
        <taxon>Fusobacteriia</taxon>
        <taxon>Fusobacteriales</taxon>
        <taxon>Leptotrichiaceae</taxon>
        <taxon>Leptotrichia</taxon>
    </lineage>
</organism>
<comment type="caution">
    <text evidence="11">Lacks conserved residue(s) required for the propagation of feature annotation.</text>
</comment>
<keyword evidence="11" id="KW-0460">Magnesium</keyword>
<keyword evidence="6 11" id="KW-0547">Nucleotide-binding</keyword>
<accession>A0A510L7B6</accession>
<feature type="binding site" evidence="11">
    <location>
        <position position="57"/>
    </location>
    <ligand>
        <name>substrate</name>
    </ligand>
</feature>
<dbReference type="PRINTS" id="PR01100">
    <property type="entry name" value="SHIKIMTKNASE"/>
</dbReference>
<gene>
    <name evidence="11" type="primary">aroK</name>
    <name evidence="12" type="ORF">JMUB5056_1467</name>
</gene>
<sequence length="165" mass="19020">MKNIVLIGMPACGKSTIGYWLSKKINFPVIDADKYLEEKENRVISDIFSNEGEEYFRELETKYLKELSRKEGTIISTGGGAVKKKENIDILKKTGIVVFLDRTIDAISKENHKNRPLLQNPDNLQKLYDERIKLYRRYADIIIKNDDSIDIIVDRIITSLKGKIL</sequence>
<dbReference type="HAMAP" id="MF_00109">
    <property type="entry name" value="Shikimate_kinase"/>
    <property type="match status" value="1"/>
</dbReference>
<dbReference type="RefSeq" id="WP_147005854.1">
    <property type="nucleotide sequence ID" value="NZ_AP019846.1"/>
</dbReference>
<dbReference type="EMBL" id="AP019846">
    <property type="protein sequence ID" value="BBM59882.1"/>
    <property type="molecule type" value="Genomic_DNA"/>
</dbReference>
<keyword evidence="11" id="KW-0479">Metal-binding</keyword>
<dbReference type="Pfam" id="PF01202">
    <property type="entry name" value="SKI"/>
    <property type="match status" value="1"/>
</dbReference>
<keyword evidence="8 11" id="KW-0067">ATP-binding</keyword>